<dbReference type="Proteomes" id="UP001309876">
    <property type="component" value="Unassembled WGS sequence"/>
</dbReference>
<organism evidence="2 3">
    <name type="scientific">Lithohypha guttulata</name>
    <dbReference type="NCBI Taxonomy" id="1690604"/>
    <lineage>
        <taxon>Eukaryota</taxon>
        <taxon>Fungi</taxon>
        <taxon>Dikarya</taxon>
        <taxon>Ascomycota</taxon>
        <taxon>Pezizomycotina</taxon>
        <taxon>Eurotiomycetes</taxon>
        <taxon>Chaetothyriomycetidae</taxon>
        <taxon>Chaetothyriales</taxon>
        <taxon>Trichomeriaceae</taxon>
        <taxon>Lithohypha</taxon>
    </lineage>
</organism>
<protein>
    <submittedName>
        <fullName evidence="2">Uncharacterized protein</fullName>
    </submittedName>
</protein>
<name>A0AAN7SVP2_9EURO</name>
<reference evidence="2 3" key="1">
    <citation type="submission" date="2023-08" db="EMBL/GenBank/DDBJ databases">
        <title>Black Yeasts Isolated from many extreme environments.</title>
        <authorList>
            <person name="Coleine C."/>
            <person name="Stajich J.E."/>
            <person name="Selbmann L."/>
        </authorList>
    </citation>
    <scope>NUCLEOTIDE SEQUENCE [LARGE SCALE GENOMIC DNA]</scope>
    <source>
        <strain evidence="2 3">CCFEE 5910</strain>
    </source>
</reference>
<proteinExistence type="predicted"/>
<gene>
    <name evidence="2" type="ORF">LTR05_006696</name>
</gene>
<evidence type="ECO:0000256" key="1">
    <source>
        <dbReference type="SAM" id="MobiDB-lite"/>
    </source>
</evidence>
<keyword evidence="3" id="KW-1185">Reference proteome</keyword>
<sequence>MLIAFEHNPHCPTCGLSVSEVDSKMQDELAEMLTRNMHLGVQPALDVSSPPTPQVVPQTAPTYISQHYHHSSHTVAAPAMEETQTSTILKTAGVNADALLPSQLQLFKNALPDQKERLVELWRIAPPTYGGQVSQMGNWPQTSMESEEEAAQQRWEKQEQDRLKNLSVLPSQEKRETEPYMVDEYGSSMNVENSSKEYRSATDPVHNREREWWHMAEEPMEHQYGMLQQYGMMHGFCGVEDNDNMML</sequence>
<comment type="caution">
    <text evidence="2">The sequence shown here is derived from an EMBL/GenBank/DDBJ whole genome shotgun (WGS) entry which is preliminary data.</text>
</comment>
<evidence type="ECO:0000313" key="2">
    <source>
        <dbReference type="EMBL" id="KAK5082815.1"/>
    </source>
</evidence>
<dbReference type="EMBL" id="JAVRRJ010000007">
    <property type="protein sequence ID" value="KAK5082815.1"/>
    <property type="molecule type" value="Genomic_DNA"/>
</dbReference>
<feature type="region of interest" description="Disordered" evidence="1">
    <location>
        <begin position="132"/>
        <end position="156"/>
    </location>
</feature>
<feature type="compositionally biased region" description="Polar residues" evidence="1">
    <location>
        <begin position="132"/>
        <end position="144"/>
    </location>
</feature>
<dbReference type="AlphaFoldDB" id="A0AAN7SVP2"/>
<accession>A0AAN7SVP2</accession>
<evidence type="ECO:0000313" key="3">
    <source>
        <dbReference type="Proteomes" id="UP001309876"/>
    </source>
</evidence>